<dbReference type="AlphaFoldDB" id="A0A8C7HK86"/>
<dbReference type="GeneTree" id="ENSGT00990000211381"/>
<organism evidence="1 2">
    <name type="scientific">Oncorhynchus kisutch</name>
    <name type="common">Coho salmon</name>
    <name type="synonym">Salmo kisutch</name>
    <dbReference type="NCBI Taxonomy" id="8019"/>
    <lineage>
        <taxon>Eukaryota</taxon>
        <taxon>Metazoa</taxon>
        <taxon>Chordata</taxon>
        <taxon>Craniata</taxon>
        <taxon>Vertebrata</taxon>
        <taxon>Euteleostomi</taxon>
        <taxon>Actinopterygii</taxon>
        <taxon>Neopterygii</taxon>
        <taxon>Teleostei</taxon>
        <taxon>Protacanthopterygii</taxon>
        <taxon>Salmoniformes</taxon>
        <taxon>Salmonidae</taxon>
        <taxon>Salmoninae</taxon>
        <taxon>Oncorhynchus</taxon>
    </lineage>
</organism>
<sequence>MASSINSLEAIQKKIDAVKLFLSVSLSIANAHTVDFYTCDVWDQFMAVPPVEVLTEITLNGDHKRAPEHYLNHGSLGSVIVTHCH</sequence>
<protein>
    <submittedName>
        <fullName evidence="1">Uncharacterized protein</fullName>
    </submittedName>
</protein>
<proteinExistence type="predicted"/>
<dbReference type="Proteomes" id="UP000694557">
    <property type="component" value="Unassembled WGS sequence"/>
</dbReference>
<name>A0A8C7HK86_ONCKI</name>
<accession>A0A8C7HK86</accession>
<dbReference type="Ensembl" id="ENSOKIT00005063557.1">
    <property type="protein sequence ID" value="ENSOKIP00005059778.1"/>
    <property type="gene ID" value="ENSOKIG00005025674.1"/>
</dbReference>
<reference evidence="1" key="2">
    <citation type="submission" date="2025-09" db="UniProtKB">
        <authorList>
            <consortium name="Ensembl"/>
        </authorList>
    </citation>
    <scope>IDENTIFICATION</scope>
</reference>
<reference evidence="1" key="1">
    <citation type="submission" date="2025-08" db="UniProtKB">
        <authorList>
            <consortium name="Ensembl"/>
        </authorList>
    </citation>
    <scope>IDENTIFICATION</scope>
</reference>
<keyword evidence="2" id="KW-1185">Reference proteome</keyword>
<evidence type="ECO:0000313" key="2">
    <source>
        <dbReference type="Proteomes" id="UP000694557"/>
    </source>
</evidence>
<evidence type="ECO:0000313" key="1">
    <source>
        <dbReference type="Ensembl" id="ENSOKIP00005059778.1"/>
    </source>
</evidence>